<name>A0A8H4ZX01_9HYPO</name>
<evidence type="ECO:0000313" key="2">
    <source>
        <dbReference type="Proteomes" id="UP000573603"/>
    </source>
</evidence>
<protein>
    <submittedName>
        <fullName evidence="1">Uncharacterized protein</fullName>
    </submittedName>
</protein>
<gene>
    <name evidence="1" type="ORF">FANTH_1115</name>
</gene>
<reference evidence="1 2" key="1">
    <citation type="journal article" date="2020" name="BMC Genomics">
        <title>Correction to: Identification and distribution of gene clusters required for synthesis of sphingolipid metabolism inhibitors in diverse species of the filamentous fungus Fusarium.</title>
        <authorList>
            <person name="Kim H.S."/>
            <person name="Lohmar J.M."/>
            <person name="Busman M."/>
            <person name="Brown D.W."/>
            <person name="Naumann T.A."/>
            <person name="Divon H.H."/>
            <person name="Lysoe E."/>
            <person name="Uhlig S."/>
            <person name="Proctor R.H."/>
        </authorList>
    </citation>
    <scope>NUCLEOTIDE SEQUENCE [LARGE SCALE GENOMIC DNA]</scope>
    <source>
        <strain evidence="1 2">NRRL 25214</strain>
    </source>
</reference>
<dbReference type="AlphaFoldDB" id="A0A8H4ZX01"/>
<organism evidence="1 2">
    <name type="scientific">Fusarium anthophilum</name>
    <dbReference type="NCBI Taxonomy" id="48485"/>
    <lineage>
        <taxon>Eukaryota</taxon>
        <taxon>Fungi</taxon>
        <taxon>Dikarya</taxon>
        <taxon>Ascomycota</taxon>
        <taxon>Pezizomycotina</taxon>
        <taxon>Sordariomycetes</taxon>
        <taxon>Hypocreomycetidae</taxon>
        <taxon>Hypocreales</taxon>
        <taxon>Nectriaceae</taxon>
        <taxon>Fusarium</taxon>
        <taxon>Fusarium fujikuroi species complex</taxon>
    </lineage>
</organism>
<keyword evidence="2" id="KW-1185">Reference proteome</keyword>
<evidence type="ECO:0000313" key="1">
    <source>
        <dbReference type="EMBL" id="KAF5254050.1"/>
    </source>
</evidence>
<sequence length="105" mass="12544">MFSRFARPFFSLFRKRQPRLRLPPPKDSREGGRFPSMEQLERHAYFRRIAKDVNGNQLAMVQEDPELEIVPHPRIIFWHKVLSGYYLVKAQLVTYALDFWHIISG</sequence>
<accession>A0A8H4ZX01</accession>
<comment type="caution">
    <text evidence="1">The sequence shown here is derived from an EMBL/GenBank/DDBJ whole genome shotgun (WGS) entry which is preliminary data.</text>
</comment>
<dbReference type="Proteomes" id="UP000573603">
    <property type="component" value="Unassembled WGS sequence"/>
</dbReference>
<proteinExistence type="predicted"/>
<dbReference type="EMBL" id="JABEVY010000027">
    <property type="protein sequence ID" value="KAF5254050.1"/>
    <property type="molecule type" value="Genomic_DNA"/>
</dbReference>